<sequence>MVRPRSACSPPRGDLIRHAAPPPNPPRFLCTYYFSTRFSGKLFEAFWCSKWVMRHIFGKIVTSTFQRYKVRANQSSDGRVMAPRSWGVRAVFSHFSGKDSGQMGDATGEPRVASRSWSWGLSNTLGLVDQITVSRREFAREGAPDVGFRRSWYRWKACATLTLKVQDLWETKLGLERYGPMNRGHQSVFSLPVGNFPIEIPARPGKILLPMLDFGDLGVAGKLALPSFLRSWVRTEASLEELLTIRELHVVAEVTLFLKGFSLRAKSLQVGKNLCANTASQIGGGQPNPAFGLVNALVKPRSNLVKLGQTSPNSGKCASDPVLRFFLMRWASVGSNRLDPGCFVLRADTRENPEGLRLTICQRLRVIQTRFGNSSKRSGKNWDLTLCRIAIGCLVRVAVVAASVDLIALRKARPWPMLRREHFDAEAASVAAGEAQPPLGPGITIGGSARSSGASRLSSRTPTGAPPVSSSGWHPTALPCHYSSDGYTSSHESHPPSIIFGSPLILVLRAPVEAGWSDFYKLLVGARREYCEFLMELGFGPFLDIPYVYVSHPLVRCWVERFFHHTGTFHFSTCDMGVLPVDWSAILGIRFGGRAPPSEPVSSPEALDILGIEDPSAIEGTKSTSLRLSYFLCNDKSTVPTPIVGMFRDVDTLREYDWGALTYRLPSAPDPAFPLARRWDSARIQRLTARTLLECRTMVDCIKDIDVVFQPYSSALVGRAELFEVVQLSRRRIWIRTPRSWELLMGERTVRQLGGDAIVPVEGVDFYPDLVRAEVVELWVGWPWTAITFGGDGPAVKGGGPAAEGDGPVAGRFGLAAEGGGLSGCGAGHSGCEHSESRGLALELGYCPYH</sequence>
<name>A0A2N9HUF2_FAGSY</name>
<dbReference type="AlphaFoldDB" id="A0A2N9HUF2"/>
<evidence type="ECO:0000256" key="1">
    <source>
        <dbReference type="SAM" id="MobiDB-lite"/>
    </source>
</evidence>
<reference evidence="2" key="1">
    <citation type="submission" date="2018-02" db="EMBL/GenBank/DDBJ databases">
        <authorList>
            <person name="Cohen D.B."/>
            <person name="Kent A.D."/>
        </authorList>
    </citation>
    <scope>NUCLEOTIDE SEQUENCE</scope>
</reference>
<accession>A0A2N9HUF2</accession>
<dbReference type="EMBL" id="OIVN01004068">
    <property type="protein sequence ID" value="SPD15279.1"/>
    <property type="molecule type" value="Genomic_DNA"/>
</dbReference>
<protein>
    <recommendedName>
        <fullName evidence="3">Aminotransferase-like plant mobile domain-containing protein</fullName>
    </recommendedName>
</protein>
<organism evidence="2">
    <name type="scientific">Fagus sylvatica</name>
    <name type="common">Beechnut</name>
    <dbReference type="NCBI Taxonomy" id="28930"/>
    <lineage>
        <taxon>Eukaryota</taxon>
        <taxon>Viridiplantae</taxon>
        <taxon>Streptophyta</taxon>
        <taxon>Embryophyta</taxon>
        <taxon>Tracheophyta</taxon>
        <taxon>Spermatophyta</taxon>
        <taxon>Magnoliopsida</taxon>
        <taxon>eudicotyledons</taxon>
        <taxon>Gunneridae</taxon>
        <taxon>Pentapetalae</taxon>
        <taxon>rosids</taxon>
        <taxon>fabids</taxon>
        <taxon>Fagales</taxon>
        <taxon>Fagaceae</taxon>
        <taxon>Fagus</taxon>
    </lineage>
</organism>
<evidence type="ECO:0008006" key="3">
    <source>
        <dbReference type="Google" id="ProtNLM"/>
    </source>
</evidence>
<feature type="region of interest" description="Disordered" evidence="1">
    <location>
        <begin position="431"/>
        <end position="472"/>
    </location>
</feature>
<feature type="compositionally biased region" description="Low complexity" evidence="1">
    <location>
        <begin position="446"/>
        <end position="460"/>
    </location>
</feature>
<gene>
    <name evidence="2" type="ORF">FSB_LOCUS43161</name>
</gene>
<feature type="region of interest" description="Disordered" evidence="1">
    <location>
        <begin position="1"/>
        <end position="20"/>
    </location>
</feature>
<evidence type="ECO:0000313" key="2">
    <source>
        <dbReference type="EMBL" id="SPD15279.1"/>
    </source>
</evidence>
<proteinExistence type="predicted"/>